<dbReference type="InterPro" id="IPR005693">
    <property type="entry name" value="Mce"/>
</dbReference>
<reference evidence="4 5" key="1">
    <citation type="submission" date="2020-07" db="EMBL/GenBank/DDBJ databases">
        <title>Sequencing the genomes of 1000 actinobacteria strains.</title>
        <authorList>
            <person name="Klenk H.-P."/>
        </authorList>
    </citation>
    <scope>NUCLEOTIDE SEQUENCE [LARGE SCALE GENOMIC DNA]</scope>
    <source>
        <strain evidence="4 5">DSM 23819</strain>
    </source>
</reference>
<evidence type="ECO:0000259" key="3">
    <source>
        <dbReference type="Pfam" id="PF11887"/>
    </source>
</evidence>
<dbReference type="EMBL" id="JACCAA010000001">
    <property type="protein sequence ID" value="NYG57794.1"/>
    <property type="molecule type" value="Genomic_DNA"/>
</dbReference>
<protein>
    <submittedName>
        <fullName evidence="4">Phospholipid/cholesterol/gamma-HCH transport system substrate-binding protein</fullName>
    </submittedName>
</protein>
<dbReference type="Pfam" id="PF11887">
    <property type="entry name" value="Mce4_CUP1"/>
    <property type="match status" value="1"/>
</dbReference>
<evidence type="ECO:0000313" key="4">
    <source>
        <dbReference type="EMBL" id="NYG57794.1"/>
    </source>
</evidence>
<comment type="caution">
    <text evidence="4">The sequence shown here is derived from an EMBL/GenBank/DDBJ whole genome shotgun (WGS) entry which is preliminary data.</text>
</comment>
<organism evidence="4 5">
    <name type="scientific">Nocardioides daedukensis</name>
    <dbReference type="NCBI Taxonomy" id="634462"/>
    <lineage>
        <taxon>Bacteria</taxon>
        <taxon>Bacillati</taxon>
        <taxon>Actinomycetota</taxon>
        <taxon>Actinomycetes</taxon>
        <taxon>Propionibacteriales</taxon>
        <taxon>Nocardioidaceae</taxon>
        <taxon>Nocardioides</taxon>
    </lineage>
</organism>
<dbReference type="InterPro" id="IPR052336">
    <property type="entry name" value="MlaD_Phospholipid_Transporter"/>
</dbReference>
<name>A0A7Y9UTB9_9ACTN</name>
<feature type="signal peptide" evidence="1">
    <location>
        <begin position="1"/>
        <end position="25"/>
    </location>
</feature>
<keyword evidence="5" id="KW-1185">Reference proteome</keyword>
<dbReference type="Proteomes" id="UP000540656">
    <property type="component" value="Unassembled WGS sequence"/>
</dbReference>
<feature type="chain" id="PRO_5030913451" evidence="1">
    <location>
        <begin position="26"/>
        <end position="331"/>
    </location>
</feature>
<evidence type="ECO:0000313" key="5">
    <source>
        <dbReference type="Proteomes" id="UP000540656"/>
    </source>
</evidence>
<feature type="domain" description="Mce/MlaD" evidence="2">
    <location>
        <begin position="38"/>
        <end position="113"/>
    </location>
</feature>
<dbReference type="NCBIfam" id="TIGR00996">
    <property type="entry name" value="Mtu_fam_mce"/>
    <property type="match status" value="1"/>
</dbReference>
<dbReference type="PANTHER" id="PTHR33371:SF15">
    <property type="entry name" value="LIPOPROTEIN LPRN"/>
    <property type="match status" value="1"/>
</dbReference>
<dbReference type="GO" id="GO:0005576">
    <property type="term" value="C:extracellular region"/>
    <property type="evidence" value="ECO:0007669"/>
    <property type="project" value="TreeGrafter"/>
</dbReference>
<evidence type="ECO:0000259" key="2">
    <source>
        <dbReference type="Pfam" id="PF02470"/>
    </source>
</evidence>
<feature type="domain" description="Mammalian cell entry C-terminal" evidence="3">
    <location>
        <begin position="117"/>
        <end position="299"/>
    </location>
</feature>
<dbReference type="InterPro" id="IPR003399">
    <property type="entry name" value="Mce/MlaD"/>
</dbReference>
<dbReference type="PANTHER" id="PTHR33371">
    <property type="entry name" value="INTERMEMBRANE PHOSPHOLIPID TRANSPORT SYSTEM BINDING PROTEIN MLAD-RELATED"/>
    <property type="match status" value="1"/>
</dbReference>
<keyword evidence="1" id="KW-0732">Signal</keyword>
<dbReference type="PROSITE" id="PS51257">
    <property type="entry name" value="PROKAR_LIPOPROTEIN"/>
    <property type="match status" value="1"/>
</dbReference>
<evidence type="ECO:0000256" key="1">
    <source>
        <dbReference type="SAM" id="SignalP"/>
    </source>
</evidence>
<sequence>MTRPLRAAVVAVVLALLGSACSVLNAENIPVATGVKDPYSITVFFPDALNLANGAAVKIDGATVGRVQEVSTENFEAKVSLDMDGRTKLPEDTTFRLRPTTALGELFVEVIRGDATARLASGAVIGSDQTRVAPTVEDGLAAASLLINGGSLSQIKTIVTEINTTMDGRTTTIRDFIEGTGTLVSTLNDSTTDLDAFMTALADTSKMLNAREDDINEALEVAGPVAKVVRRNKDDITTLLADIEAMSGTVDGLVSATREDLTATLTEIGPVLETLQASKGQAKRMLIQATDLSGKIDRAVPTEYLNLLLVMKLSGDFGLPTATTRGREESR</sequence>
<dbReference type="Pfam" id="PF02470">
    <property type="entry name" value="MlaD"/>
    <property type="match status" value="1"/>
</dbReference>
<dbReference type="AlphaFoldDB" id="A0A7Y9UTB9"/>
<gene>
    <name evidence="4" type="ORF">BJ980_000717</name>
</gene>
<dbReference type="InterPro" id="IPR024516">
    <property type="entry name" value="Mce_C"/>
</dbReference>
<accession>A0A7Y9UTB9</accession>
<proteinExistence type="predicted"/>
<dbReference type="RefSeq" id="WP_179501024.1">
    <property type="nucleotide sequence ID" value="NZ_JACCAA010000001.1"/>
</dbReference>